<dbReference type="AlphaFoldDB" id="A0A8D5ZIQ6"/>
<sequence>MPKLPFRVTMLIEDHPCEVMKLITVMGLKASVENVKLRESVTDHVLLFESKVKNEDAFKLKSSNVKVLRLTDSKIWVRTNGCAVCRVLYTSDVVIEKIKVVKEKTLLYTLLVPNTQSLKDFLSKLTNQGIKVTVINTDEISSNELTERQMEILKLAYKLGYFDDERGITLTELANKLNISPPTLEEILRKALRKVVKYYLDKVG</sequence>
<name>A0A8D5ZIQ6_9CREN</name>
<dbReference type="Proteomes" id="UP000825123">
    <property type="component" value="Chromosome"/>
</dbReference>
<reference evidence="2 3" key="1">
    <citation type="submission" date="2021-04" db="EMBL/GenBank/DDBJ databases">
        <title>Complete genome sequence of Stygiolobus sp. KN-1.</title>
        <authorList>
            <person name="Nakamura K."/>
            <person name="Sakai H."/>
            <person name="Kurosawa N."/>
        </authorList>
    </citation>
    <scope>NUCLEOTIDE SEQUENCE [LARGE SCALE GENOMIC DNA]</scope>
    <source>
        <strain evidence="2 3">KN-1</strain>
    </source>
</reference>
<dbReference type="PANTHER" id="PTHR34236">
    <property type="entry name" value="DIMETHYL SULFOXIDE REDUCTASE TRANSCRIPTIONAL ACTIVATOR"/>
    <property type="match status" value="1"/>
</dbReference>
<evidence type="ECO:0000259" key="1">
    <source>
        <dbReference type="Pfam" id="PF04967"/>
    </source>
</evidence>
<gene>
    <name evidence="2" type="ORF">KN1_11380</name>
</gene>
<dbReference type="KEGG" id="csty:KN1_11380"/>
<evidence type="ECO:0000313" key="2">
    <source>
        <dbReference type="EMBL" id="BCU69841.1"/>
    </source>
</evidence>
<proteinExistence type="predicted"/>
<dbReference type="GeneID" id="66162873"/>
<dbReference type="Pfam" id="PF04967">
    <property type="entry name" value="HTH_10"/>
    <property type="match status" value="1"/>
</dbReference>
<dbReference type="RefSeq" id="WP_221289869.1">
    <property type="nucleotide sequence ID" value="NZ_AP024597.1"/>
</dbReference>
<dbReference type="InterPro" id="IPR007050">
    <property type="entry name" value="HTH_bacterioopsin"/>
</dbReference>
<protein>
    <submittedName>
        <fullName evidence="2">DNA-directed RNA polymerase sigma-70 factor</fullName>
    </submittedName>
</protein>
<dbReference type="InterPro" id="IPR036388">
    <property type="entry name" value="WH-like_DNA-bd_sf"/>
</dbReference>
<dbReference type="Gene3D" id="1.10.10.10">
    <property type="entry name" value="Winged helix-like DNA-binding domain superfamily/Winged helix DNA-binding domain"/>
    <property type="match status" value="1"/>
</dbReference>
<dbReference type="EMBL" id="AP024597">
    <property type="protein sequence ID" value="BCU69841.1"/>
    <property type="molecule type" value="Genomic_DNA"/>
</dbReference>
<keyword evidence="2" id="KW-0240">DNA-directed RNA polymerase</keyword>
<organism evidence="2 3">
    <name type="scientific">Stygiolobus caldivivus</name>
    <dbReference type="NCBI Taxonomy" id="2824673"/>
    <lineage>
        <taxon>Archaea</taxon>
        <taxon>Thermoproteota</taxon>
        <taxon>Thermoprotei</taxon>
        <taxon>Sulfolobales</taxon>
        <taxon>Sulfolobaceae</taxon>
        <taxon>Stygiolobus</taxon>
    </lineage>
</organism>
<dbReference type="GO" id="GO:0000428">
    <property type="term" value="C:DNA-directed RNA polymerase complex"/>
    <property type="evidence" value="ECO:0007669"/>
    <property type="project" value="UniProtKB-KW"/>
</dbReference>
<dbReference type="PANTHER" id="PTHR34236:SF2">
    <property type="entry name" value="HTH BAT-TYPE DOMAIN-CONTAINING PROTEIN"/>
    <property type="match status" value="1"/>
</dbReference>
<dbReference type="SUPFAM" id="SSF88659">
    <property type="entry name" value="Sigma3 and sigma4 domains of RNA polymerase sigma factors"/>
    <property type="match status" value="1"/>
</dbReference>
<keyword evidence="3" id="KW-1185">Reference proteome</keyword>
<accession>A0A8D5ZIQ6</accession>
<feature type="domain" description="HTH bat-type" evidence="1">
    <location>
        <begin position="145"/>
        <end position="197"/>
    </location>
</feature>
<evidence type="ECO:0000313" key="3">
    <source>
        <dbReference type="Proteomes" id="UP000825123"/>
    </source>
</evidence>
<dbReference type="InterPro" id="IPR013324">
    <property type="entry name" value="RNA_pol_sigma_r3/r4-like"/>
</dbReference>
<keyword evidence="2" id="KW-0804">Transcription</keyword>